<dbReference type="Proteomes" id="UP000075920">
    <property type="component" value="Unassembled WGS sequence"/>
</dbReference>
<reference evidence="2" key="1">
    <citation type="submission" date="2013-03" db="EMBL/GenBank/DDBJ databases">
        <title>The Genome Sequence of Anopheles minimus MINIMUS1.</title>
        <authorList>
            <consortium name="The Broad Institute Genomics Platform"/>
            <person name="Neafsey D.E."/>
            <person name="Walton C."/>
            <person name="Walker B."/>
            <person name="Young S.K."/>
            <person name="Zeng Q."/>
            <person name="Gargeya S."/>
            <person name="Fitzgerald M."/>
            <person name="Haas B."/>
            <person name="Abouelleil A."/>
            <person name="Allen A.W."/>
            <person name="Alvarado L."/>
            <person name="Arachchi H.M."/>
            <person name="Berlin A.M."/>
            <person name="Chapman S.B."/>
            <person name="Gainer-Dewar J."/>
            <person name="Goldberg J."/>
            <person name="Griggs A."/>
            <person name="Gujja S."/>
            <person name="Hansen M."/>
            <person name="Howarth C."/>
            <person name="Imamovic A."/>
            <person name="Ireland A."/>
            <person name="Larimer J."/>
            <person name="McCowan C."/>
            <person name="Murphy C."/>
            <person name="Pearson M."/>
            <person name="Poon T.W."/>
            <person name="Priest M."/>
            <person name="Roberts A."/>
            <person name="Saif S."/>
            <person name="Shea T."/>
            <person name="Sisk P."/>
            <person name="Sykes S."/>
            <person name="Wortman J."/>
            <person name="Nusbaum C."/>
            <person name="Birren B."/>
        </authorList>
    </citation>
    <scope>NUCLEOTIDE SEQUENCE [LARGE SCALE GENOMIC DNA]</scope>
    <source>
        <strain evidence="2">MINIMUS1</strain>
    </source>
</reference>
<organism evidence="1 2">
    <name type="scientific">Anopheles minimus</name>
    <dbReference type="NCBI Taxonomy" id="112268"/>
    <lineage>
        <taxon>Eukaryota</taxon>
        <taxon>Metazoa</taxon>
        <taxon>Ecdysozoa</taxon>
        <taxon>Arthropoda</taxon>
        <taxon>Hexapoda</taxon>
        <taxon>Insecta</taxon>
        <taxon>Pterygota</taxon>
        <taxon>Neoptera</taxon>
        <taxon>Endopterygota</taxon>
        <taxon>Diptera</taxon>
        <taxon>Nematocera</taxon>
        <taxon>Culicoidea</taxon>
        <taxon>Culicidae</taxon>
        <taxon>Anophelinae</taxon>
        <taxon>Anopheles</taxon>
    </lineage>
</organism>
<accession>A0A182WFJ7</accession>
<protein>
    <submittedName>
        <fullName evidence="1">Uncharacterized protein</fullName>
    </submittedName>
</protein>
<sequence length="233" mass="27077">MKRSKRIANRVCVLGRRLWEQCLKEVEEEMRLEAHKRMRLVPKGYIRPGGTQQKIGPPTELYRSEPIKKASANYTDAQNNHNPPVIDGQDSFEDFPQQHQQVVKEEKEEPLAFHSSLQYQQSLKDDMDPLGMPDLPEQHQYTVKAEPDPLDVRLFEQRQQTIKDEQDPLETHHWPLQTIIKKEYDEGQEAILPFDAELRCWAIEHQIPRAAFDALLVLLRGTNVYELSAGSKS</sequence>
<evidence type="ECO:0000313" key="1">
    <source>
        <dbReference type="EnsemblMetazoa" id="AMIN009144-PA"/>
    </source>
</evidence>
<dbReference type="VEuPathDB" id="VectorBase:AMIN009144"/>
<dbReference type="EnsemblMetazoa" id="AMIN009144-RA">
    <property type="protein sequence ID" value="AMIN009144-PA"/>
    <property type="gene ID" value="AMIN009144"/>
</dbReference>
<keyword evidence="2" id="KW-1185">Reference proteome</keyword>
<name>A0A182WFJ7_9DIPT</name>
<evidence type="ECO:0000313" key="2">
    <source>
        <dbReference type="Proteomes" id="UP000075920"/>
    </source>
</evidence>
<dbReference type="AlphaFoldDB" id="A0A182WFJ7"/>
<reference evidence="1" key="2">
    <citation type="submission" date="2020-05" db="UniProtKB">
        <authorList>
            <consortium name="EnsemblMetazoa"/>
        </authorList>
    </citation>
    <scope>IDENTIFICATION</scope>
    <source>
        <strain evidence="1">MINIMUS1</strain>
    </source>
</reference>
<proteinExistence type="predicted"/>